<dbReference type="EMBL" id="NJHN03000062">
    <property type="protein sequence ID" value="KAH9418925.1"/>
    <property type="molecule type" value="Genomic_DNA"/>
</dbReference>
<dbReference type="Proteomes" id="UP000887458">
    <property type="component" value="Unassembled WGS sequence"/>
</dbReference>
<proteinExistence type="predicted"/>
<accession>A0ABQ8J8M2</accession>
<organism evidence="1 2">
    <name type="scientific">Dermatophagoides pteronyssinus</name>
    <name type="common">European house dust mite</name>
    <dbReference type="NCBI Taxonomy" id="6956"/>
    <lineage>
        <taxon>Eukaryota</taxon>
        <taxon>Metazoa</taxon>
        <taxon>Ecdysozoa</taxon>
        <taxon>Arthropoda</taxon>
        <taxon>Chelicerata</taxon>
        <taxon>Arachnida</taxon>
        <taxon>Acari</taxon>
        <taxon>Acariformes</taxon>
        <taxon>Sarcoptiformes</taxon>
        <taxon>Astigmata</taxon>
        <taxon>Psoroptidia</taxon>
        <taxon>Analgoidea</taxon>
        <taxon>Pyroglyphidae</taxon>
        <taxon>Dermatophagoidinae</taxon>
        <taxon>Dermatophagoides</taxon>
    </lineage>
</organism>
<protein>
    <submittedName>
        <fullName evidence="1">Uncharacterized protein</fullName>
    </submittedName>
</protein>
<gene>
    <name evidence="1" type="ORF">DERP_004253</name>
</gene>
<keyword evidence="2" id="KW-1185">Reference proteome</keyword>
<reference evidence="1 2" key="1">
    <citation type="journal article" date="2018" name="J. Allergy Clin. Immunol.">
        <title>High-quality assembly of Dermatophagoides pteronyssinus genome and transcriptome reveals a wide range of novel allergens.</title>
        <authorList>
            <person name="Liu X.Y."/>
            <person name="Yang K.Y."/>
            <person name="Wang M.Q."/>
            <person name="Kwok J.S."/>
            <person name="Zeng X."/>
            <person name="Yang Z."/>
            <person name="Xiao X.J."/>
            <person name="Lau C.P."/>
            <person name="Li Y."/>
            <person name="Huang Z.M."/>
            <person name="Ba J.G."/>
            <person name="Yim A.K."/>
            <person name="Ouyang C.Y."/>
            <person name="Ngai S.M."/>
            <person name="Chan T.F."/>
            <person name="Leung E.L."/>
            <person name="Liu L."/>
            <person name="Liu Z.G."/>
            <person name="Tsui S.K."/>
        </authorList>
    </citation>
    <scope>NUCLEOTIDE SEQUENCE [LARGE SCALE GENOMIC DNA]</scope>
    <source>
        <strain evidence="1">Derp</strain>
    </source>
</reference>
<comment type="caution">
    <text evidence="1">The sequence shown here is derived from an EMBL/GenBank/DDBJ whole genome shotgun (WGS) entry which is preliminary data.</text>
</comment>
<sequence length="76" mass="9032">MSVSLEFHQVRFGMVAWVLRTILDTMNIFLADKHGWFSLFIGVQFIFMNREKKINEFIFGLVWFGLIKLTSDSRKE</sequence>
<evidence type="ECO:0000313" key="2">
    <source>
        <dbReference type="Proteomes" id="UP000887458"/>
    </source>
</evidence>
<name>A0ABQ8J8M2_DERPT</name>
<evidence type="ECO:0000313" key="1">
    <source>
        <dbReference type="EMBL" id="KAH9418925.1"/>
    </source>
</evidence>
<reference evidence="1 2" key="2">
    <citation type="journal article" date="2022" name="Mol. Biol. Evol.">
        <title>Comparative Genomics Reveals Insights into the Divergent Evolution of Astigmatic Mites and Household Pest Adaptations.</title>
        <authorList>
            <person name="Xiong Q."/>
            <person name="Wan A.T."/>
            <person name="Liu X."/>
            <person name="Fung C.S."/>
            <person name="Xiao X."/>
            <person name="Malainual N."/>
            <person name="Hou J."/>
            <person name="Wang L."/>
            <person name="Wang M."/>
            <person name="Yang K.Y."/>
            <person name="Cui Y."/>
            <person name="Leung E.L."/>
            <person name="Nong W."/>
            <person name="Shin S.K."/>
            <person name="Au S.W."/>
            <person name="Jeong K.Y."/>
            <person name="Chew F.T."/>
            <person name="Hui J.H."/>
            <person name="Leung T.F."/>
            <person name="Tungtrongchitr A."/>
            <person name="Zhong N."/>
            <person name="Liu Z."/>
            <person name="Tsui S.K."/>
        </authorList>
    </citation>
    <scope>NUCLEOTIDE SEQUENCE [LARGE SCALE GENOMIC DNA]</scope>
    <source>
        <strain evidence="1">Derp</strain>
    </source>
</reference>